<dbReference type="SUPFAM" id="SSF55008">
    <property type="entry name" value="HMA, heavy metal-associated domain"/>
    <property type="match status" value="1"/>
</dbReference>
<dbReference type="AlphaFoldDB" id="A0A6L5X979"/>
<evidence type="ECO:0000313" key="2">
    <source>
        <dbReference type="Proteomes" id="UP000481852"/>
    </source>
</evidence>
<proteinExistence type="predicted"/>
<dbReference type="EMBL" id="VULZ01000010">
    <property type="protein sequence ID" value="MSS15274.1"/>
    <property type="molecule type" value="Genomic_DNA"/>
</dbReference>
<gene>
    <name evidence="1" type="ORF">FYJ35_09545</name>
</gene>
<dbReference type="Gene3D" id="3.30.70.100">
    <property type="match status" value="1"/>
</dbReference>
<accession>A0A6L5X979</accession>
<sequence>MNQVTMKVTGMRCGMCEAHICDVIRKQYPEAKAVRASHGSDRASFRIEGEVDQAKLRNAIDETGYRCESVSVEPYEKKGLFHRR</sequence>
<dbReference type="RefSeq" id="WP_154526126.1">
    <property type="nucleotide sequence ID" value="NZ_JAXFDQ010000008.1"/>
</dbReference>
<protein>
    <submittedName>
        <fullName evidence="1">Heavy-metal-associated domain-containing protein</fullName>
    </submittedName>
</protein>
<dbReference type="Proteomes" id="UP000481852">
    <property type="component" value="Unassembled WGS sequence"/>
</dbReference>
<dbReference type="InterPro" id="IPR006121">
    <property type="entry name" value="HMA_dom"/>
</dbReference>
<reference evidence="1 2" key="1">
    <citation type="submission" date="2019-08" db="EMBL/GenBank/DDBJ databases">
        <title>In-depth cultivation of the pig gut microbiome towards novel bacterial diversity and tailored functional studies.</title>
        <authorList>
            <person name="Wylensek D."/>
            <person name="Hitch T.C.A."/>
            <person name="Clavel T."/>
        </authorList>
    </citation>
    <scope>NUCLEOTIDE SEQUENCE [LARGE SCALE GENOMIC DNA]</scope>
    <source>
        <strain evidence="1 2">Oil+RF-744-WCA-WT-11</strain>
    </source>
</reference>
<dbReference type="CDD" id="cd00371">
    <property type="entry name" value="HMA"/>
    <property type="match status" value="1"/>
</dbReference>
<evidence type="ECO:0000313" key="1">
    <source>
        <dbReference type="EMBL" id="MSS15274.1"/>
    </source>
</evidence>
<name>A0A6L5X979_9FIRM</name>
<dbReference type="InterPro" id="IPR036163">
    <property type="entry name" value="HMA_dom_sf"/>
</dbReference>
<comment type="caution">
    <text evidence="1">The sequence shown here is derived from an EMBL/GenBank/DDBJ whole genome shotgun (WGS) entry which is preliminary data.</text>
</comment>
<keyword evidence="2" id="KW-1185">Reference proteome</keyword>
<organism evidence="1 2">
    <name type="scientific">Porcincola intestinalis</name>
    <dbReference type="NCBI Taxonomy" id="2606632"/>
    <lineage>
        <taxon>Bacteria</taxon>
        <taxon>Bacillati</taxon>
        <taxon>Bacillota</taxon>
        <taxon>Clostridia</taxon>
        <taxon>Lachnospirales</taxon>
        <taxon>Lachnospiraceae</taxon>
        <taxon>Porcincola</taxon>
    </lineage>
</organism>
<dbReference type="GO" id="GO:0046872">
    <property type="term" value="F:metal ion binding"/>
    <property type="evidence" value="ECO:0007669"/>
    <property type="project" value="InterPro"/>
</dbReference>